<dbReference type="Gene3D" id="3.50.50.60">
    <property type="entry name" value="FAD/NAD(P)-binding domain"/>
    <property type="match status" value="2"/>
</dbReference>
<protein>
    <submittedName>
        <fullName evidence="6">Thioredoxin reductase</fullName>
    </submittedName>
</protein>
<comment type="cofactor">
    <cofactor evidence="1">
        <name>FAD</name>
        <dbReference type="ChEBI" id="CHEBI:57692"/>
    </cofactor>
</comment>
<proteinExistence type="predicted"/>
<evidence type="ECO:0000259" key="5">
    <source>
        <dbReference type="Pfam" id="PF07992"/>
    </source>
</evidence>
<dbReference type="GO" id="GO:0016491">
    <property type="term" value="F:oxidoreductase activity"/>
    <property type="evidence" value="ECO:0007669"/>
    <property type="project" value="UniProtKB-KW"/>
</dbReference>
<dbReference type="PRINTS" id="PR00368">
    <property type="entry name" value="FADPNR"/>
</dbReference>
<dbReference type="AlphaFoldDB" id="A0A2V2YZW8"/>
<evidence type="ECO:0000256" key="3">
    <source>
        <dbReference type="ARBA" id="ARBA00022630"/>
    </source>
</evidence>
<evidence type="ECO:0000313" key="7">
    <source>
        <dbReference type="Proteomes" id="UP000246635"/>
    </source>
</evidence>
<sequence>MKTYDCIIIGGGPAGLSGALALGRARKDVLVLDDARPRNAVTHEMHGFLSRDRIKPSEFRRIAKEQISEYPSVEFAAETAVSIEGSDGQFQITTEQGQTYTSRKVLFAIGKKDLPLPIPGLTEVYGKSAFVCPYCDGWELRDQELVIIAKGAGAVHLAKMIPGWSSRYTICTNGPDEMTEEEREELRRHGVSVFDAPIRSILSNDGMVERVELEDGTAVPCTGIFFAPQLTIGSELPASIGCEMKETGSVVTDMLGRTNVPGVYCAGDAGTEMYQAIAAASTGAVAAMSLNGELLMERWNRSNP</sequence>
<dbReference type="OrthoDB" id="9806179at2"/>
<dbReference type="Proteomes" id="UP000246635">
    <property type="component" value="Unassembled WGS sequence"/>
</dbReference>
<dbReference type="InterPro" id="IPR050097">
    <property type="entry name" value="Ferredoxin-NADP_redctase_2"/>
</dbReference>
<accession>A0A2V2YZW8</accession>
<dbReference type="RefSeq" id="WP_110042183.1">
    <property type="nucleotide sequence ID" value="NZ_CP054613.1"/>
</dbReference>
<dbReference type="InterPro" id="IPR036188">
    <property type="entry name" value="FAD/NAD-bd_sf"/>
</dbReference>
<evidence type="ECO:0000256" key="1">
    <source>
        <dbReference type="ARBA" id="ARBA00001974"/>
    </source>
</evidence>
<keyword evidence="7" id="KW-1185">Reference proteome</keyword>
<comment type="subunit">
    <text evidence="2">Homodimer.</text>
</comment>
<evidence type="ECO:0000256" key="4">
    <source>
        <dbReference type="ARBA" id="ARBA00023002"/>
    </source>
</evidence>
<dbReference type="SUPFAM" id="SSF51905">
    <property type="entry name" value="FAD/NAD(P)-binding domain"/>
    <property type="match status" value="1"/>
</dbReference>
<reference evidence="6 7" key="1">
    <citation type="submission" date="2018-05" db="EMBL/GenBank/DDBJ databases">
        <title>Genomic Encyclopedia of Type Strains, Phase III (KMG-III): the genomes of soil and plant-associated and newly described type strains.</title>
        <authorList>
            <person name="Whitman W."/>
        </authorList>
    </citation>
    <scope>NUCLEOTIDE SEQUENCE [LARGE SCALE GENOMIC DNA]</scope>
    <source>
        <strain evidence="6 7">CECT 5696</strain>
    </source>
</reference>
<feature type="domain" description="FAD/NAD(P)-binding" evidence="5">
    <location>
        <begin position="4"/>
        <end position="283"/>
    </location>
</feature>
<evidence type="ECO:0000313" key="6">
    <source>
        <dbReference type="EMBL" id="PWW08669.1"/>
    </source>
</evidence>
<dbReference type="InterPro" id="IPR023753">
    <property type="entry name" value="FAD/NAD-binding_dom"/>
</dbReference>
<name>A0A2V2YZW8_9BACL</name>
<keyword evidence="3" id="KW-0285">Flavoprotein</keyword>
<organism evidence="6 7">
    <name type="scientific">Paenibacillus cellulosilyticus</name>
    <dbReference type="NCBI Taxonomy" id="375489"/>
    <lineage>
        <taxon>Bacteria</taxon>
        <taxon>Bacillati</taxon>
        <taxon>Bacillota</taxon>
        <taxon>Bacilli</taxon>
        <taxon>Bacillales</taxon>
        <taxon>Paenibacillaceae</taxon>
        <taxon>Paenibacillus</taxon>
    </lineage>
</organism>
<comment type="caution">
    <text evidence="6">The sequence shown here is derived from an EMBL/GenBank/DDBJ whole genome shotgun (WGS) entry which is preliminary data.</text>
</comment>
<keyword evidence="4" id="KW-0560">Oxidoreductase</keyword>
<dbReference type="PRINTS" id="PR00469">
    <property type="entry name" value="PNDRDTASEII"/>
</dbReference>
<dbReference type="EMBL" id="QGTQ01000001">
    <property type="protein sequence ID" value="PWW08669.1"/>
    <property type="molecule type" value="Genomic_DNA"/>
</dbReference>
<dbReference type="Pfam" id="PF07992">
    <property type="entry name" value="Pyr_redox_2"/>
    <property type="match status" value="1"/>
</dbReference>
<evidence type="ECO:0000256" key="2">
    <source>
        <dbReference type="ARBA" id="ARBA00011738"/>
    </source>
</evidence>
<gene>
    <name evidence="6" type="ORF">DFQ01_101395</name>
</gene>
<dbReference type="PANTHER" id="PTHR48105">
    <property type="entry name" value="THIOREDOXIN REDUCTASE 1-RELATED-RELATED"/>
    <property type="match status" value="1"/>
</dbReference>